<evidence type="ECO:0000313" key="2">
    <source>
        <dbReference type="EMBL" id="GAA3712135.1"/>
    </source>
</evidence>
<dbReference type="InterPro" id="IPR010916">
    <property type="entry name" value="TonB_box_CS"/>
</dbReference>
<feature type="chain" id="PRO_5046257679" evidence="1">
    <location>
        <begin position="32"/>
        <end position="129"/>
    </location>
</feature>
<organism evidence="2 3">
    <name type="scientific">Nonomuraea antimicrobica</name>
    <dbReference type="NCBI Taxonomy" id="561173"/>
    <lineage>
        <taxon>Bacteria</taxon>
        <taxon>Bacillati</taxon>
        <taxon>Actinomycetota</taxon>
        <taxon>Actinomycetes</taxon>
        <taxon>Streptosporangiales</taxon>
        <taxon>Streptosporangiaceae</taxon>
        <taxon>Nonomuraea</taxon>
    </lineage>
</organism>
<dbReference type="EMBL" id="BAAAZP010000216">
    <property type="protein sequence ID" value="GAA3712135.1"/>
    <property type="molecule type" value="Genomic_DNA"/>
</dbReference>
<evidence type="ECO:0000256" key="1">
    <source>
        <dbReference type="SAM" id="SignalP"/>
    </source>
</evidence>
<sequence length="129" mass="12629">MPATIATALAAAASIALAPAAVSLTATGASAQTAHALATAKPNLRACYDGKCDLTLTGSVSFRVSGSRFGITRLAISFTADTVLVKGTGPGVASQAMLGKGTSGSVNRIGVQVVSLSAGKAVLRLAPKS</sequence>
<name>A0ABP7E1H0_9ACTN</name>
<dbReference type="PROSITE" id="PS00430">
    <property type="entry name" value="TONB_DEPENDENT_REC_1"/>
    <property type="match status" value="1"/>
</dbReference>
<dbReference type="RefSeq" id="WP_344894196.1">
    <property type="nucleotide sequence ID" value="NZ_BAAAZP010000216.1"/>
</dbReference>
<keyword evidence="1" id="KW-0732">Signal</keyword>
<comment type="caution">
    <text evidence="2">The sequence shown here is derived from an EMBL/GenBank/DDBJ whole genome shotgun (WGS) entry which is preliminary data.</text>
</comment>
<gene>
    <name evidence="2" type="ORF">GCM10022224_092110</name>
</gene>
<feature type="signal peptide" evidence="1">
    <location>
        <begin position="1"/>
        <end position="31"/>
    </location>
</feature>
<proteinExistence type="predicted"/>
<protein>
    <submittedName>
        <fullName evidence="2">Uncharacterized protein</fullName>
    </submittedName>
</protein>
<dbReference type="Proteomes" id="UP001500902">
    <property type="component" value="Unassembled WGS sequence"/>
</dbReference>
<keyword evidence="3" id="KW-1185">Reference proteome</keyword>
<evidence type="ECO:0000313" key="3">
    <source>
        <dbReference type="Proteomes" id="UP001500902"/>
    </source>
</evidence>
<reference evidence="3" key="1">
    <citation type="journal article" date="2019" name="Int. J. Syst. Evol. Microbiol.">
        <title>The Global Catalogue of Microorganisms (GCM) 10K type strain sequencing project: providing services to taxonomists for standard genome sequencing and annotation.</title>
        <authorList>
            <consortium name="The Broad Institute Genomics Platform"/>
            <consortium name="The Broad Institute Genome Sequencing Center for Infectious Disease"/>
            <person name="Wu L."/>
            <person name="Ma J."/>
        </authorList>
    </citation>
    <scope>NUCLEOTIDE SEQUENCE [LARGE SCALE GENOMIC DNA]</scope>
    <source>
        <strain evidence="3">JCM 16904</strain>
    </source>
</reference>
<accession>A0ABP7E1H0</accession>